<accession>A0A803QDS3</accession>
<protein>
    <submittedName>
        <fullName evidence="2">Uncharacterized protein</fullName>
    </submittedName>
</protein>
<name>A0A803QDS3_CANSA</name>
<dbReference type="AlphaFoldDB" id="A0A803QDS3"/>
<keyword evidence="1" id="KW-0732">Signal</keyword>
<evidence type="ECO:0000313" key="2">
    <source>
        <dbReference type="EnsemblPlants" id="cds.evm.model.09.1228"/>
    </source>
</evidence>
<organism evidence="2 3">
    <name type="scientific">Cannabis sativa</name>
    <name type="common">Hemp</name>
    <name type="synonym">Marijuana</name>
    <dbReference type="NCBI Taxonomy" id="3483"/>
    <lineage>
        <taxon>Eukaryota</taxon>
        <taxon>Viridiplantae</taxon>
        <taxon>Streptophyta</taxon>
        <taxon>Embryophyta</taxon>
        <taxon>Tracheophyta</taxon>
        <taxon>Spermatophyta</taxon>
        <taxon>Magnoliopsida</taxon>
        <taxon>eudicotyledons</taxon>
        <taxon>Gunneridae</taxon>
        <taxon>Pentapetalae</taxon>
        <taxon>rosids</taxon>
        <taxon>fabids</taxon>
        <taxon>Rosales</taxon>
        <taxon>Cannabaceae</taxon>
        <taxon>Cannabis</taxon>
    </lineage>
</organism>
<feature type="signal peptide" evidence="1">
    <location>
        <begin position="1"/>
        <end position="24"/>
    </location>
</feature>
<sequence length="294" mass="32556">MAWFLARGCPPASYLFLVLEIAYSCHMVCLERPVHLQKIPYHVLTCPDSSLIELPYKFSGLSTAAVQFILVGLQGGCLAIHPSQKFASLLRECITYINTYFFLSCLSDLTYSFSEPNQLSIIPKVQARQPSLVGQASMVRQTSLVGQPSLAGQLWSGQCLKTCLVLTLEAAWSVPVCRTYSYEFILAGLETQSSVYCSRILDRADGFIKLEEATKKVGGVDPSLIAHYFAYPPPQSQIDTYQEDEASTSSTSTESGIKGIDEDVSVSLMIIVSKEVTLRSPNDKRENLMLSWKH</sequence>
<dbReference type="EMBL" id="UZAU01000759">
    <property type="status" value="NOT_ANNOTATED_CDS"/>
    <property type="molecule type" value="Genomic_DNA"/>
</dbReference>
<dbReference type="Proteomes" id="UP000596661">
    <property type="component" value="Chromosome 9"/>
</dbReference>
<dbReference type="EnsemblPlants" id="evm.model.09.1228">
    <property type="protein sequence ID" value="cds.evm.model.09.1228"/>
    <property type="gene ID" value="evm.TU.09.1228"/>
</dbReference>
<evidence type="ECO:0000256" key="1">
    <source>
        <dbReference type="SAM" id="SignalP"/>
    </source>
</evidence>
<keyword evidence="3" id="KW-1185">Reference proteome</keyword>
<reference evidence="2" key="2">
    <citation type="submission" date="2021-03" db="UniProtKB">
        <authorList>
            <consortium name="EnsemblPlants"/>
        </authorList>
    </citation>
    <scope>IDENTIFICATION</scope>
</reference>
<dbReference type="Gramene" id="evm.model.09.1228">
    <property type="protein sequence ID" value="cds.evm.model.09.1228"/>
    <property type="gene ID" value="evm.TU.09.1228"/>
</dbReference>
<feature type="chain" id="PRO_5031286203" evidence="1">
    <location>
        <begin position="25"/>
        <end position="294"/>
    </location>
</feature>
<proteinExistence type="predicted"/>
<evidence type="ECO:0000313" key="3">
    <source>
        <dbReference type="Proteomes" id="UP000596661"/>
    </source>
</evidence>
<reference evidence="2" key="1">
    <citation type="submission" date="2018-11" db="EMBL/GenBank/DDBJ databases">
        <authorList>
            <person name="Grassa J C."/>
        </authorList>
    </citation>
    <scope>NUCLEOTIDE SEQUENCE [LARGE SCALE GENOMIC DNA]</scope>
</reference>